<evidence type="ECO:0000256" key="6">
    <source>
        <dbReference type="ARBA" id="ARBA00023136"/>
    </source>
</evidence>
<comment type="similarity">
    <text evidence="7">Belongs to the binding-protein-dependent transport system permease family.</text>
</comment>
<evidence type="ECO:0000256" key="7">
    <source>
        <dbReference type="RuleBase" id="RU363032"/>
    </source>
</evidence>
<dbReference type="PANTHER" id="PTHR30151">
    <property type="entry name" value="ALKANE SULFONATE ABC TRANSPORTER-RELATED, MEMBRANE SUBUNIT"/>
    <property type="match status" value="1"/>
</dbReference>
<comment type="subcellular location">
    <subcellularLocation>
        <location evidence="1 7">Cell membrane</location>
        <topology evidence="1 7">Multi-pass membrane protein</topology>
    </subcellularLocation>
</comment>
<name>A0A2N4TT83_RALPI</name>
<feature type="transmembrane region" description="Helical" evidence="7">
    <location>
        <begin position="84"/>
        <end position="103"/>
    </location>
</feature>
<accession>A0A2N4TT83</accession>
<evidence type="ECO:0000256" key="5">
    <source>
        <dbReference type="ARBA" id="ARBA00022989"/>
    </source>
</evidence>
<dbReference type="EMBL" id="PKQE01000002">
    <property type="protein sequence ID" value="PLC42925.1"/>
    <property type="molecule type" value="Genomic_DNA"/>
</dbReference>
<dbReference type="GO" id="GO:0005886">
    <property type="term" value="C:plasma membrane"/>
    <property type="evidence" value="ECO:0007669"/>
    <property type="project" value="UniProtKB-SubCell"/>
</dbReference>
<reference evidence="9 10" key="1">
    <citation type="submission" date="2017-12" db="EMBL/GenBank/DDBJ databases">
        <title>Draft genome sequence of Ralstonia pickettii 52.</title>
        <authorList>
            <person name="Zheng B."/>
        </authorList>
    </citation>
    <scope>NUCLEOTIDE SEQUENCE [LARGE SCALE GENOMIC DNA]</scope>
    <source>
        <strain evidence="9 10">52</strain>
    </source>
</reference>
<dbReference type="PROSITE" id="PS50928">
    <property type="entry name" value="ABC_TM1"/>
    <property type="match status" value="1"/>
</dbReference>
<keyword evidence="6 7" id="KW-0472">Membrane</keyword>
<keyword evidence="5 7" id="KW-1133">Transmembrane helix</keyword>
<sequence>MPSSTNTMPAVGTQRAGLAHKTKIRLFQLAVVVLMFGSWEGLGRAGVVDPFYFSMPSSIVARIWEWFTAGDIYTHLAITLAETILSFGIGTLLGISLGLWLGLSKLAAEVLDPFIKVFNAIPRILLAPIFVMWFGLGLTSKVALGATMVLFITFFNTYQGVREVNPVILANARLLKASRISLLRHVYVPSATSWILSSLRASVGMAVMGAIVAEYLGSSAGLGHLIAQAEGVFDATGVFSGIVVLSAFVIALDRSVDALEGKLLVWRPKVDPETGA</sequence>
<evidence type="ECO:0000256" key="3">
    <source>
        <dbReference type="ARBA" id="ARBA00022475"/>
    </source>
</evidence>
<dbReference type="Gene3D" id="1.10.3720.10">
    <property type="entry name" value="MetI-like"/>
    <property type="match status" value="1"/>
</dbReference>
<feature type="transmembrane region" description="Helical" evidence="7">
    <location>
        <begin position="115"/>
        <end position="136"/>
    </location>
</feature>
<keyword evidence="2 7" id="KW-0813">Transport</keyword>
<keyword evidence="3" id="KW-1003">Cell membrane</keyword>
<evidence type="ECO:0000313" key="10">
    <source>
        <dbReference type="Proteomes" id="UP000234456"/>
    </source>
</evidence>
<evidence type="ECO:0000313" key="9">
    <source>
        <dbReference type="EMBL" id="PLC42925.1"/>
    </source>
</evidence>
<protein>
    <submittedName>
        <fullName evidence="9">ABC transporter permease</fullName>
    </submittedName>
</protein>
<feature type="transmembrane region" description="Helical" evidence="7">
    <location>
        <begin position="24"/>
        <end position="42"/>
    </location>
</feature>
<organism evidence="9 10">
    <name type="scientific">Ralstonia pickettii</name>
    <name type="common">Burkholderia pickettii</name>
    <dbReference type="NCBI Taxonomy" id="329"/>
    <lineage>
        <taxon>Bacteria</taxon>
        <taxon>Pseudomonadati</taxon>
        <taxon>Pseudomonadota</taxon>
        <taxon>Betaproteobacteria</taxon>
        <taxon>Burkholderiales</taxon>
        <taxon>Burkholderiaceae</taxon>
        <taxon>Ralstonia</taxon>
    </lineage>
</organism>
<dbReference type="GO" id="GO:0055085">
    <property type="term" value="P:transmembrane transport"/>
    <property type="evidence" value="ECO:0007669"/>
    <property type="project" value="InterPro"/>
</dbReference>
<evidence type="ECO:0000259" key="8">
    <source>
        <dbReference type="PROSITE" id="PS50928"/>
    </source>
</evidence>
<dbReference type="RefSeq" id="WP_102065963.1">
    <property type="nucleotide sequence ID" value="NZ_PKQE01000002.1"/>
</dbReference>
<comment type="caution">
    <text evidence="9">The sequence shown here is derived from an EMBL/GenBank/DDBJ whole genome shotgun (WGS) entry which is preliminary data.</text>
</comment>
<dbReference type="CDD" id="cd06261">
    <property type="entry name" value="TM_PBP2"/>
    <property type="match status" value="1"/>
</dbReference>
<dbReference type="PANTHER" id="PTHR30151:SF20">
    <property type="entry name" value="ABC TRANSPORTER PERMEASE PROTEIN HI_0355-RELATED"/>
    <property type="match status" value="1"/>
</dbReference>
<evidence type="ECO:0000256" key="2">
    <source>
        <dbReference type="ARBA" id="ARBA00022448"/>
    </source>
</evidence>
<evidence type="ECO:0000256" key="1">
    <source>
        <dbReference type="ARBA" id="ARBA00004651"/>
    </source>
</evidence>
<keyword evidence="4 7" id="KW-0812">Transmembrane</keyword>
<dbReference type="Pfam" id="PF00528">
    <property type="entry name" value="BPD_transp_1"/>
    <property type="match status" value="1"/>
</dbReference>
<feature type="domain" description="ABC transmembrane type-1" evidence="8">
    <location>
        <begin position="76"/>
        <end position="260"/>
    </location>
</feature>
<proteinExistence type="inferred from homology"/>
<dbReference type="InterPro" id="IPR000515">
    <property type="entry name" value="MetI-like"/>
</dbReference>
<evidence type="ECO:0000256" key="4">
    <source>
        <dbReference type="ARBA" id="ARBA00022692"/>
    </source>
</evidence>
<dbReference type="AlphaFoldDB" id="A0A2N4TT83"/>
<dbReference type="Proteomes" id="UP000234456">
    <property type="component" value="Unassembled WGS sequence"/>
</dbReference>
<gene>
    <name evidence="9" type="ORF">C0Q88_13490</name>
</gene>
<dbReference type="SUPFAM" id="SSF161098">
    <property type="entry name" value="MetI-like"/>
    <property type="match status" value="1"/>
</dbReference>
<dbReference type="InterPro" id="IPR035906">
    <property type="entry name" value="MetI-like_sf"/>
</dbReference>
<dbReference type="OrthoDB" id="7274389at2"/>